<name>A0ABS4VVE2_9PSEU</name>
<feature type="transmembrane region" description="Helical" evidence="2">
    <location>
        <begin position="21"/>
        <end position="43"/>
    </location>
</feature>
<feature type="region of interest" description="Disordered" evidence="1">
    <location>
        <begin position="71"/>
        <end position="119"/>
    </location>
</feature>
<accession>A0ABS4VVE2</accession>
<evidence type="ECO:0000256" key="2">
    <source>
        <dbReference type="SAM" id="Phobius"/>
    </source>
</evidence>
<sequence length="133" mass="14022">MSRVRRPEAPVPVPGGACWRRLALTVLGVGGLIGLLGLALVVVVYFLPAPFLVVPVAAALGAVAYVTHRGRRAEGGAATSRSSLRPAPAPRIVETPIPRRSPPAWPTGRHRRLTPPLGPGRHRQGLLTATWAS</sequence>
<evidence type="ECO:0000313" key="3">
    <source>
        <dbReference type="EMBL" id="MBP2367890.1"/>
    </source>
</evidence>
<gene>
    <name evidence="3" type="ORF">JOF36_003586</name>
</gene>
<comment type="caution">
    <text evidence="3">The sequence shown here is derived from an EMBL/GenBank/DDBJ whole genome shotgun (WGS) entry which is preliminary data.</text>
</comment>
<dbReference type="Proteomes" id="UP001519295">
    <property type="component" value="Unassembled WGS sequence"/>
</dbReference>
<organism evidence="3 4">
    <name type="scientific">Pseudonocardia parietis</name>
    <dbReference type="NCBI Taxonomy" id="570936"/>
    <lineage>
        <taxon>Bacteria</taxon>
        <taxon>Bacillati</taxon>
        <taxon>Actinomycetota</taxon>
        <taxon>Actinomycetes</taxon>
        <taxon>Pseudonocardiales</taxon>
        <taxon>Pseudonocardiaceae</taxon>
        <taxon>Pseudonocardia</taxon>
    </lineage>
</organism>
<protein>
    <recommendedName>
        <fullName evidence="5">Transmembrane protein PGPGW</fullName>
    </recommendedName>
</protein>
<keyword evidence="2" id="KW-1133">Transmembrane helix</keyword>
<dbReference type="EMBL" id="JAGINU010000001">
    <property type="protein sequence ID" value="MBP2367890.1"/>
    <property type="molecule type" value="Genomic_DNA"/>
</dbReference>
<dbReference type="RefSeq" id="WP_210028095.1">
    <property type="nucleotide sequence ID" value="NZ_JAGINU010000001.1"/>
</dbReference>
<keyword evidence="2" id="KW-0472">Membrane</keyword>
<keyword evidence="4" id="KW-1185">Reference proteome</keyword>
<proteinExistence type="predicted"/>
<evidence type="ECO:0008006" key="5">
    <source>
        <dbReference type="Google" id="ProtNLM"/>
    </source>
</evidence>
<reference evidence="3 4" key="1">
    <citation type="submission" date="2021-03" db="EMBL/GenBank/DDBJ databases">
        <title>Sequencing the genomes of 1000 actinobacteria strains.</title>
        <authorList>
            <person name="Klenk H.-P."/>
        </authorList>
    </citation>
    <scope>NUCLEOTIDE SEQUENCE [LARGE SCALE GENOMIC DNA]</scope>
    <source>
        <strain evidence="3 4">DSM 45256</strain>
    </source>
</reference>
<keyword evidence="2" id="KW-0812">Transmembrane</keyword>
<feature type="transmembrane region" description="Helical" evidence="2">
    <location>
        <begin position="49"/>
        <end position="67"/>
    </location>
</feature>
<evidence type="ECO:0000313" key="4">
    <source>
        <dbReference type="Proteomes" id="UP001519295"/>
    </source>
</evidence>
<evidence type="ECO:0000256" key="1">
    <source>
        <dbReference type="SAM" id="MobiDB-lite"/>
    </source>
</evidence>